<organism evidence="1">
    <name type="scientific">marine sediment metagenome</name>
    <dbReference type="NCBI Taxonomy" id="412755"/>
    <lineage>
        <taxon>unclassified sequences</taxon>
        <taxon>metagenomes</taxon>
        <taxon>ecological metagenomes</taxon>
    </lineage>
</organism>
<proteinExistence type="predicted"/>
<sequence>MMFNFGCTYEGVYSDSDIILELNDNSDEKLYGIIENFTVQNGLTLQNESRKFHSGLNTITYEIINSDGHRLFKISGVVGETQYVISAYEVKSNNSEDMFKSLFHFVKESFPDQKIEIKRRDGE</sequence>
<evidence type="ECO:0000313" key="1">
    <source>
        <dbReference type="EMBL" id="KKK48567.1"/>
    </source>
</evidence>
<gene>
    <name evidence="1" type="ORF">LCGC14_3143830</name>
</gene>
<comment type="caution">
    <text evidence="1">The sequence shown here is derived from an EMBL/GenBank/DDBJ whole genome shotgun (WGS) entry which is preliminary data.</text>
</comment>
<reference evidence="1" key="1">
    <citation type="journal article" date="2015" name="Nature">
        <title>Complex archaea that bridge the gap between prokaryotes and eukaryotes.</title>
        <authorList>
            <person name="Spang A."/>
            <person name="Saw J.H."/>
            <person name="Jorgensen S.L."/>
            <person name="Zaremba-Niedzwiedzka K."/>
            <person name="Martijn J."/>
            <person name="Lind A.E."/>
            <person name="van Eijk R."/>
            <person name="Schleper C."/>
            <person name="Guy L."/>
            <person name="Ettema T.J."/>
        </authorList>
    </citation>
    <scope>NUCLEOTIDE SEQUENCE</scope>
</reference>
<protein>
    <submittedName>
        <fullName evidence="1">Uncharacterized protein</fullName>
    </submittedName>
</protein>
<dbReference type="EMBL" id="LAZR01069002">
    <property type="protein sequence ID" value="KKK48567.1"/>
    <property type="molecule type" value="Genomic_DNA"/>
</dbReference>
<dbReference type="AlphaFoldDB" id="A0A0F8VW78"/>
<name>A0A0F8VW78_9ZZZZ</name>
<accession>A0A0F8VW78</accession>